<name>A0A369LF77_9ACTN</name>
<protein>
    <recommendedName>
        <fullName evidence="3">Pyridoxamine 5'-phosphate oxidase family protein</fullName>
    </recommendedName>
</protein>
<sequence>MRQAGRQLRSTTQLHSVVEACQTVRIACMDEEGPFIVPMSFGYDWADPEEIDADAPRLALWVHSAGVGRKVDAFNREPRVAIEMDVQDGLITGTYACAYSYAYRSIMGTGTIHRIQGIEAKRYGLTRIMQHLAPEASTDFTDQALARANIYCIDVDRFTGKQRA</sequence>
<proteinExistence type="predicted"/>
<dbReference type="Pfam" id="PF12900">
    <property type="entry name" value="Pyridox_ox_2"/>
    <property type="match status" value="1"/>
</dbReference>
<dbReference type="PANTHER" id="PTHR34071">
    <property type="entry name" value="5-NITROIMIDAZOLE ANTIBIOTICS RESISTANCE PROTEIN, NIMA-FAMILY-RELATED PROTEIN-RELATED"/>
    <property type="match status" value="1"/>
</dbReference>
<dbReference type="PANTHER" id="PTHR34071:SF2">
    <property type="entry name" value="FLAVIN-NUCLEOTIDE-BINDING PROTEIN"/>
    <property type="match status" value="1"/>
</dbReference>
<keyword evidence="2" id="KW-1185">Reference proteome</keyword>
<accession>A0A369LF77</accession>
<dbReference type="OrthoDB" id="9794935at2"/>
<dbReference type="InterPro" id="IPR012349">
    <property type="entry name" value="Split_barrel_FMN-bd"/>
</dbReference>
<organism evidence="1 2">
    <name type="scientific">Senegalimassilia anaerobia</name>
    <dbReference type="NCBI Taxonomy" id="1473216"/>
    <lineage>
        <taxon>Bacteria</taxon>
        <taxon>Bacillati</taxon>
        <taxon>Actinomycetota</taxon>
        <taxon>Coriobacteriia</taxon>
        <taxon>Coriobacteriales</taxon>
        <taxon>Coriobacteriaceae</taxon>
        <taxon>Senegalimassilia</taxon>
    </lineage>
</organism>
<gene>
    <name evidence="1" type="ORF">C1880_02505</name>
</gene>
<reference evidence="1 2" key="1">
    <citation type="journal article" date="2018" name="Elife">
        <title>Discovery and characterization of a prevalent human gut bacterial enzyme sufficient for the inactivation of a family of plant toxins.</title>
        <authorList>
            <person name="Koppel N."/>
            <person name="Bisanz J.E."/>
            <person name="Pandelia M.E."/>
            <person name="Turnbaugh P.J."/>
            <person name="Balskus E.P."/>
        </authorList>
    </citation>
    <scope>NUCLEOTIDE SEQUENCE [LARGE SCALE GENOMIC DNA]</scope>
    <source>
        <strain evidence="2">anaerobia AP69FAA</strain>
    </source>
</reference>
<dbReference type="SUPFAM" id="SSF50475">
    <property type="entry name" value="FMN-binding split barrel"/>
    <property type="match status" value="1"/>
</dbReference>
<evidence type="ECO:0000313" key="1">
    <source>
        <dbReference type="EMBL" id="RDB56876.1"/>
    </source>
</evidence>
<evidence type="ECO:0000313" key="2">
    <source>
        <dbReference type="Proteomes" id="UP000253792"/>
    </source>
</evidence>
<dbReference type="InterPro" id="IPR024747">
    <property type="entry name" value="Pyridox_Oxase-rel"/>
</dbReference>
<evidence type="ECO:0008006" key="3">
    <source>
        <dbReference type="Google" id="ProtNLM"/>
    </source>
</evidence>
<comment type="caution">
    <text evidence="1">The sequence shown here is derived from an EMBL/GenBank/DDBJ whole genome shotgun (WGS) entry which is preliminary data.</text>
</comment>
<dbReference type="Gene3D" id="2.30.110.10">
    <property type="entry name" value="Electron Transport, Fmn-binding Protein, Chain A"/>
    <property type="match status" value="1"/>
</dbReference>
<dbReference type="Proteomes" id="UP000253792">
    <property type="component" value="Unassembled WGS sequence"/>
</dbReference>
<dbReference type="AlphaFoldDB" id="A0A369LF77"/>
<dbReference type="EMBL" id="PPTP01000002">
    <property type="protein sequence ID" value="RDB56876.1"/>
    <property type="molecule type" value="Genomic_DNA"/>
</dbReference>